<name>A0ABQ7U7K2_SOLTU</name>
<protein>
    <submittedName>
        <fullName evidence="1">Uncharacterized protein</fullName>
    </submittedName>
</protein>
<reference evidence="1 2" key="1">
    <citation type="journal article" date="2021" name="bioRxiv">
        <title>Chromosome-scale and haplotype-resolved genome assembly of a tetraploid potato cultivar.</title>
        <authorList>
            <person name="Sun H."/>
            <person name="Jiao W.-B."/>
            <person name="Krause K."/>
            <person name="Campoy J.A."/>
            <person name="Goel M."/>
            <person name="Folz-Donahue K."/>
            <person name="Kukat C."/>
            <person name="Huettel B."/>
            <person name="Schneeberger K."/>
        </authorList>
    </citation>
    <scope>NUCLEOTIDE SEQUENCE [LARGE SCALE GENOMIC DNA]</scope>
    <source>
        <strain evidence="1">SolTubOtavaFocal</strain>
        <tissue evidence="1">Leaves</tissue>
    </source>
</reference>
<keyword evidence="2" id="KW-1185">Reference proteome</keyword>
<sequence length="116" mass="12416">MDYLAGFNNIKDLRQTTFLATTLLDKSHQSTNTSSPSSGVLGSHPSTLICQISGSIGHQALQCSNRFNHAFVANDLPKSFATMSVGETNDATWYLDSAASAHMTSSEGYVLTIIVT</sequence>
<dbReference type="EMBL" id="JAIVGD010000023">
    <property type="protein sequence ID" value="KAH0742815.1"/>
    <property type="molecule type" value="Genomic_DNA"/>
</dbReference>
<dbReference type="Proteomes" id="UP000826656">
    <property type="component" value="Unassembled WGS sequence"/>
</dbReference>
<evidence type="ECO:0000313" key="1">
    <source>
        <dbReference type="EMBL" id="KAH0742815.1"/>
    </source>
</evidence>
<accession>A0ABQ7U7K2</accession>
<organism evidence="1 2">
    <name type="scientific">Solanum tuberosum</name>
    <name type="common">Potato</name>
    <dbReference type="NCBI Taxonomy" id="4113"/>
    <lineage>
        <taxon>Eukaryota</taxon>
        <taxon>Viridiplantae</taxon>
        <taxon>Streptophyta</taxon>
        <taxon>Embryophyta</taxon>
        <taxon>Tracheophyta</taxon>
        <taxon>Spermatophyta</taxon>
        <taxon>Magnoliopsida</taxon>
        <taxon>eudicotyledons</taxon>
        <taxon>Gunneridae</taxon>
        <taxon>Pentapetalae</taxon>
        <taxon>asterids</taxon>
        <taxon>lamiids</taxon>
        <taxon>Solanales</taxon>
        <taxon>Solanaceae</taxon>
        <taxon>Solanoideae</taxon>
        <taxon>Solaneae</taxon>
        <taxon>Solanum</taxon>
    </lineage>
</organism>
<gene>
    <name evidence="1" type="ORF">KY290_030808</name>
</gene>
<evidence type="ECO:0000313" key="2">
    <source>
        <dbReference type="Proteomes" id="UP000826656"/>
    </source>
</evidence>
<comment type="caution">
    <text evidence="1">The sequence shown here is derived from an EMBL/GenBank/DDBJ whole genome shotgun (WGS) entry which is preliminary data.</text>
</comment>
<proteinExistence type="predicted"/>